<name>A0A183GSQ0_HELPZ</name>
<proteinExistence type="predicted"/>
<evidence type="ECO:0000313" key="2">
    <source>
        <dbReference type="Proteomes" id="UP000050761"/>
    </source>
</evidence>
<accession>A0A3P8I649</accession>
<dbReference type="OrthoDB" id="63989at2759"/>
<dbReference type="EMBL" id="UZAH01038461">
    <property type="protein sequence ID" value="VDP53359.1"/>
    <property type="molecule type" value="Genomic_DNA"/>
</dbReference>
<sequence>MGVEPRQKTIDAFNVVKDVAVTAAANVKFLFGTVPQMSELCASMGDHKKADDSIIPSPSHLANSEYIKAVAVEFPQ</sequence>
<evidence type="ECO:0000313" key="1">
    <source>
        <dbReference type="EMBL" id="VDP53359.1"/>
    </source>
</evidence>
<reference evidence="3" key="2">
    <citation type="submission" date="2019-09" db="UniProtKB">
        <authorList>
            <consortium name="WormBaseParasite"/>
        </authorList>
    </citation>
    <scope>IDENTIFICATION</scope>
</reference>
<dbReference type="Proteomes" id="UP000050761">
    <property type="component" value="Unassembled WGS sequence"/>
</dbReference>
<reference evidence="1 2" key="1">
    <citation type="submission" date="2018-11" db="EMBL/GenBank/DDBJ databases">
        <authorList>
            <consortium name="Pathogen Informatics"/>
        </authorList>
    </citation>
    <scope>NUCLEOTIDE SEQUENCE [LARGE SCALE GENOMIC DNA]</scope>
</reference>
<gene>
    <name evidence="1" type="ORF">HPBE_LOCUS25719</name>
</gene>
<evidence type="ECO:0000313" key="3">
    <source>
        <dbReference type="WBParaSite" id="HPBE_0002572001-mRNA-1"/>
    </source>
</evidence>
<dbReference type="WBParaSite" id="HPBE_0002572001-mRNA-1">
    <property type="protein sequence ID" value="HPBE_0002572001-mRNA-1"/>
    <property type="gene ID" value="HPBE_0002572001"/>
</dbReference>
<accession>A0A183GSQ0</accession>
<keyword evidence="2" id="KW-1185">Reference proteome</keyword>
<protein>
    <submittedName>
        <fullName evidence="3">Band_7_C domain-containing protein</fullName>
    </submittedName>
</protein>
<organism evidence="2 3">
    <name type="scientific">Heligmosomoides polygyrus</name>
    <name type="common">Parasitic roundworm</name>
    <dbReference type="NCBI Taxonomy" id="6339"/>
    <lineage>
        <taxon>Eukaryota</taxon>
        <taxon>Metazoa</taxon>
        <taxon>Ecdysozoa</taxon>
        <taxon>Nematoda</taxon>
        <taxon>Chromadorea</taxon>
        <taxon>Rhabditida</taxon>
        <taxon>Rhabditina</taxon>
        <taxon>Rhabditomorpha</taxon>
        <taxon>Strongyloidea</taxon>
        <taxon>Heligmosomidae</taxon>
        <taxon>Heligmosomoides</taxon>
    </lineage>
</organism>
<dbReference type="AlphaFoldDB" id="A0A183GSQ0"/>